<proteinExistence type="predicted"/>
<comment type="caution">
    <text evidence="1">The sequence shown here is derived from an EMBL/GenBank/DDBJ whole genome shotgun (WGS) entry which is preliminary data.</text>
</comment>
<dbReference type="Proteomes" id="UP000777482">
    <property type="component" value="Unassembled WGS sequence"/>
</dbReference>
<dbReference type="AlphaFoldDB" id="A0A9P7B799"/>
<keyword evidence="2" id="KW-1185">Reference proteome</keyword>
<dbReference type="EMBL" id="PUHQ01000025">
    <property type="protein sequence ID" value="KAG0662697.1"/>
    <property type="molecule type" value="Genomic_DNA"/>
</dbReference>
<reference evidence="1 2" key="1">
    <citation type="submission" date="2020-11" db="EMBL/GenBank/DDBJ databases">
        <title>Kefir isolates.</title>
        <authorList>
            <person name="Marcisauskas S."/>
            <person name="Kim Y."/>
            <person name="Blasche S."/>
        </authorList>
    </citation>
    <scope>NUCLEOTIDE SEQUENCE [LARGE SCALE GENOMIC DNA]</scope>
    <source>
        <strain evidence="1 2">KR</strain>
    </source>
</reference>
<organism evidence="1 2">
    <name type="scientific">Rhodotorula mucilaginosa</name>
    <name type="common">Yeast</name>
    <name type="synonym">Rhodotorula rubra</name>
    <dbReference type="NCBI Taxonomy" id="5537"/>
    <lineage>
        <taxon>Eukaryota</taxon>
        <taxon>Fungi</taxon>
        <taxon>Dikarya</taxon>
        <taxon>Basidiomycota</taxon>
        <taxon>Pucciniomycotina</taxon>
        <taxon>Microbotryomycetes</taxon>
        <taxon>Sporidiobolales</taxon>
        <taxon>Sporidiobolaceae</taxon>
        <taxon>Rhodotorula</taxon>
    </lineage>
</organism>
<name>A0A9P7B799_RHOMI</name>
<evidence type="ECO:0000313" key="1">
    <source>
        <dbReference type="EMBL" id="KAG0662697.1"/>
    </source>
</evidence>
<sequence length="171" mass="18829">MPRVAAISRSRSLNYKAALSQEWAKDWTAATTGTGLRAIARSPPGPSFSRFHAQLTRRQSTLLSRLRTGVCDLGAYRAHFDPDKEMCKCGEVESREHFLLLCHLYAPCAALLSELRKPTLRPVSFLLNDPAATKAVLHFLANSGRFDSLYSPPADPSIPSIAPPFRVDPPP</sequence>
<evidence type="ECO:0000313" key="2">
    <source>
        <dbReference type="Proteomes" id="UP000777482"/>
    </source>
</evidence>
<dbReference type="OrthoDB" id="2529282at2759"/>
<gene>
    <name evidence="1" type="ORF">C6P46_003202</name>
</gene>
<accession>A0A9P7B799</accession>
<evidence type="ECO:0008006" key="3">
    <source>
        <dbReference type="Google" id="ProtNLM"/>
    </source>
</evidence>
<protein>
    <recommendedName>
        <fullName evidence="3">Reverse transcriptase</fullName>
    </recommendedName>
</protein>